<keyword evidence="3" id="KW-0479">Metal-binding</keyword>
<evidence type="ECO:0000313" key="7">
    <source>
        <dbReference type="EMBL" id="MFC5068343.1"/>
    </source>
</evidence>
<dbReference type="Pfam" id="PF00042">
    <property type="entry name" value="Globin"/>
    <property type="match status" value="1"/>
</dbReference>
<evidence type="ECO:0000256" key="3">
    <source>
        <dbReference type="ARBA" id="ARBA00022723"/>
    </source>
</evidence>
<dbReference type="InterPro" id="IPR009050">
    <property type="entry name" value="Globin-like_sf"/>
</dbReference>
<sequence>MDDRHIALVQESFRKVAPISDVAADLFYGRLFEAAPHLRGLFPEDMSEQKRKLMMMLATAVNGLTKLETIAPAVAALAVRHNDYGVKPEHYEPVGASLIWTLEQGLGDGFTPDVREAWVETYTFLAGFMKDAAASAEKARAS</sequence>
<comment type="similarity">
    <text evidence="5">Belongs to the globin family.</text>
</comment>
<keyword evidence="2 5" id="KW-0561">Oxygen transport</keyword>
<reference evidence="8" key="1">
    <citation type="journal article" date="2019" name="Int. J. Syst. Evol. Microbiol.">
        <title>The Global Catalogue of Microorganisms (GCM) 10K type strain sequencing project: providing services to taxonomists for standard genome sequencing and annotation.</title>
        <authorList>
            <consortium name="The Broad Institute Genomics Platform"/>
            <consortium name="The Broad Institute Genome Sequencing Center for Infectious Disease"/>
            <person name="Wu L."/>
            <person name="Ma J."/>
        </authorList>
    </citation>
    <scope>NUCLEOTIDE SEQUENCE [LARGE SCALE GENOMIC DNA]</scope>
    <source>
        <strain evidence="8">CGMCC 1.16444</strain>
    </source>
</reference>
<dbReference type="Proteomes" id="UP001595796">
    <property type="component" value="Unassembled WGS sequence"/>
</dbReference>
<dbReference type="SUPFAM" id="SSF46458">
    <property type="entry name" value="Globin-like"/>
    <property type="match status" value="1"/>
</dbReference>
<dbReference type="InterPro" id="IPR000971">
    <property type="entry name" value="Globin"/>
</dbReference>
<dbReference type="PROSITE" id="PS01033">
    <property type="entry name" value="GLOBIN"/>
    <property type="match status" value="1"/>
</dbReference>
<keyword evidence="8" id="KW-1185">Reference proteome</keyword>
<protein>
    <submittedName>
        <fullName evidence="7">Globin family protein</fullName>
    </submittedName>
</protein>
<name>A0ABV9Z3F0_9HYPH</name>
<evidence type="ECO:0000256" key="4">
    <source>
        <dbReference type="ARBA" id="ARBA00023004"/>
    </source>
</evidence>
<dbReference type="RefSeq" id="WP_114955749.1">
    <property type="nucleotide sequence ID" value="NZ_JBHSJF010000006.1"/>
</dbReference>
<dbReference type="InterPro" id="IPR012292">
    <property type="entry name" value="Globin/Proto"/>
</dbReference>
<accession>A0ABV9Z3F0</accession>
<keyword evidence="5" id="KW-0813">Transport</keyword>
<comment type="caution">
    <text evidence="7">The sequence shown here is derived from an EMBL/GenBank/DDBJ whole genome shotgun (WGS) entry which is preliminary data.</text>
</comment>
<evidence type="ECO:0000256" key="2">
    <source>
        <dbReference type="ARBA" id="ARBA00022621"/>
    </source>
</evidence>
<dbReference type="EMBL" id="JBHSJF010000006">
    <property type="protein sequence ID" value="MFC5068343.1"/>
    <property type="molecule type" value="Genomic_DNA"/>
</dbReference>
<organism evidence="7 8">
    <name type="scientific">Flaviflagellibacter deserti</name>
    <dbReference type="NCBI Taxonomy" id="2267266"/>
    <lineage>
        <taxon>Bacteria</taxon>
        <taxon>Pseudomonadati</taxon>
        <taxon>Pseudomonadota</taxon>
        <taxon>Alphaproteobacteria</taxon>
        <taxon>Hyphomicrobiales</taxon>
        <taxon>Flaviflagellibacter</taxon>
    </lineage>
</organism>
<evidence type="ECO:0000313" key="8">
    <source>
        <dbReference type="Proteomes" id="UP001595796"/>
    </source>
</evidence>
<gene>
    <name evidence="7" type="ORF">ACFPFW_09995</name>
</gene>
<proteinExistence type="inferred from homology"/>
<dbReference type="Gene3D" id="1.10.490.10">
    <property type="entry name" value="Globins"/>
    <property type="match status" value="1"/>
</dbReference>
<keyword evidence="4" id="KW-0408">Iron</keyword>
<evidence type="ECO:0000256" key="5">
    <source>
        <dbReference type="RuleBase" id="RU000356"/>
    </source>
</evidence>
<dbReference type="PANTHER" id="PTHR43396:SF3">
    <property type="entry name" value="FLAVOHEMOPROTEIN"/>
    <property type="match status" value="1"/>
</dbReference>
<dbReference type="CDD" id="cd12131">
    <property type="entry name" value="HGbI-like"/>
    <property type="match status" value="1"/>
</dbReference>
<dbReference type="PANTHER" id="PTHR43396">
    <property type="entry name" value="FLAVOHEMOPROTEIN"/>
    <property type="match status" value="1"/>
</dbReference>
<evidence type="ECO:0000259" key="6">
    <source>
        <dbReference type="PROSITE" id="PS01033"/>
    </source>
</evidence>
<evidence type="ECO:0000256" key="1">
    <source>
        <dbReference type="ARBA" id="ARBA00022617"/>
    </source>
</evidence>
<keyword evidence="1 5" id="KW-0349">Heme</keyword>
<feature type="domain" description="Globin" evidence="6">
    <location>
        <begin position="1"/>
        <end position="134"/>
    </location>
</feature>